<name>A0ABQ3ETW2_9HYPH</name>
<comment type="caution">
    <text evidence="2">The sequence shown here is derived from an EMBL/GenBank/DDBJ whole genome shotgun (WGS) entry which is preliminary data.</text>
</comment>
<feature type="transmembrane region" description="Helical" evidence="1">
    <location>
        <begin position="70"/>
        <end position="87"/>
    </location>
</feature>
<keyword evidence="3" id="KW-1185">Reference proteome</keyword>
<proteinExistence type="predicted"/>
<feature type="transmembrane region" description="Helical" evidence="1">
    <location>
        <begin position="15"/>
        <end position="35"/>
    </location>
</feature>
<evidence type="ECO:0000256" key="1">
    <source>
        <dbReference type="SAM" id="Phobius"/>
    </source>
</evidence>
<reference evidence="3" key="1">
    <citation type="journal article" date="2019" name="Int. J. Syst. Evol. Microbiol.">
        <title>The Global Catalogue of Microorganisms (GCM) 10K type strain sequencing project: providing services to taxonomists for standard genome sequencing and annotation.</title>
        <authorList>
            <consortium name="The Broad Institute Genomics Platform"/>
            <consortium name="The Broad Institute Genome Sequencing Center for Infectious Disease"/>
            <person name="Wu L."/>
            <person name="Ma J."/>
        </authorList>
    </citation>
    <scope>NUCLEOTIDE SEQUENCE [LARGE SCALE GENOMIC DNA]</scope>
    <source>
        <strain evidence="3">KCTC 12861</strain>
    </source>
</reference>
<accession>A0ABQ3ETW2</accession>
<feature type="transmembrane region" description="Helical" evidence="1">
    <location>
        <begin position="141"/>
        <end position="160"/>
    </location>
</feature>
<dbReference type="Proteomes" id="UP000637980">
    <property type="component" value="Unassembled WGS sequence"/>
</dbReference>
<feature type="transmembrane region" description="Helical" evidence="1">
    <location>
        <begin position="94"/>
        <end position="113"/>
    </location>
</feature>
<evidence type="ECO:0000313" key="3">
    <source>
        <dbReference type="Proteomes" id="UP000637980"/>
    </source>
</evidence>
<evidence type="ECO:0000313" key="2">
    <source>
        <dbReference type="EMBL" id="GHB49922.1"/>
    </source>
</evidence>
<keyword evidence="1" id="KW-1133">Transmembrane helix</keyword>
<sequence length="192" mass="21144">MGIHLAFHTNPVNNLLHIVMPPFNTLGVLLCLFPIGVPAISIGGVDMNMALIALLGTFLVYALLDVLAAVLTLAPVVLLYPLCFWIYELVGNSAVLMVVIGASLFFAALWIQVGIGHKFFEEGIGDEDENIGEVYDTFNPIYFTLLPMYSILDILFHLGYRKKTASEIRGVAQELRPLVLERKKLNPMGKGI</sequence>
<dbReference type="EMBL" id="BMXE01000013">
    <property type="protein sequence ID" value="GHB49922.1"/>
    <property type="molecule type" value="Genomic_DNA"/>
</dbReference>
<dbReference type="InterPro" id="IPR009305">
    <property type="entry name" value="Mpo1-like"/>
</dbReference>
<organism evidence="2 3">
    <name type="scientific">Pseudovibrio japonicus</name>
    <dbReference type="NCBI Taxonomy" id="366534"/>
    <lineage>
        <taxon>Bacteria</taxon>
        <taxon>Pseudomonadati</taxon>
        <taxon>Pseudomonadota</taxon>
        <taxon>Alphaproteobacteria</taxon>
        <taxon>Hyphomicrobiales</taxon>
        <taxon>Stappiaceae</taxon>
        <taxon>Pseudovibrio</taxon>
    </lineage>
</organism>
<protein>
    <submittedName>
        <fullName evidence="2">Uncharacterized protein</fullName>
    </submittedName>
</protein>
<gene>
    <name evidence="2" type="ORF">GCM10007094_43920</name>
</gene>
<dbReference type="PANTHER" id="PTHR28026:SF9">
    <property type="entry name" value="2-HYDROXY-PALMITIC ACID DIOXYGENASE MPO1"/>
    <property type="match status" value="1"/>
</dbReference>
<dbReference type="PANTHER" id="PTHR28026">
    <property type="entry name" value="DUF962 DOMAIN PROTEIN (AFU_ORTHOLOGUE AFUA_8G05310)"/>
    <property type="match status" value="1"/>
</dbReference>
<keyword evidence="1" id="KW-0472">Membrane</keyword>
<keyword evidence="1" id="KW-0812">Transmembrane</keyword>